<evidence type="ECO:0000313" key="2">
    <source>
        <dbReference type="Proteomes" id="UP000197468"/>
    </source>
</evidence>
<protein>
    <submittedName>
        <fullName evidence="1">Uncharacterized protein</fullName>
    </submittedName>
</protein>
<accession>A0A246IZA0</accession>
<organism evidence="1 2">
    <name type="scientific">Roseateles aquatilis</name>
    <dbReference type="NCBI Taxonomy" id="431061"/>
    <lineage>
        <taxon>Bacteria</taxon>
        <taxon>Pseudomonadati</taxon>
        <taxon>Pseudomonadota</taxon>
        <taxon>Betaproteobacteria</taxon>
        <taxon>Burkholderiales</taxon>
        <taxon>Sphaerotilaceae</taxon>
        <taxon>Roseateles</taxon>
    </lineage>
</organism>
<dbReference type="Proteomes" id="UP000197468">
    <property type="component" value="Unassembled WGS sequence"/>
</dbReference>
<reference evidence="1 2" key="1">
    <citation type="journal article" date="2008" name="Int. J. Syst. Evol. Microbiol.">
        <title>Description of Roseateles aquatilis sp. nov. and Roseateles terrae sp. nov., in the class Betaproteobacteria, and emended description of the genus Roseateles.</title>
        <authorList>
            <person name="Gomila M."/>
            <person name="Bowien B."/>
            <person name="Falsen E."/>
            <person name="Moore E.R."/>
            <person name="Lalucat J."/>
        </authorList>
    </citation>
    <scope>NUCLEOTIDE SEQUENCE [LARGE SCALE GENOMIC DNA]</scope>
    <source>
        <strain evidence="1 2">CCUG 48205</strain>
    </source>
</reference>
<dbReference type="EMBL" id="NIOF01000012">
    <property type="protein sequence ID" value="OWQ85645.1"/>
    <property type="molecule type" value="Genomic_DNA"/>
</dbReference>
<dbReference type="AlphaFoldDB" id="A0A246IZA0"/>
<comment type="caution">
    <text evidence="1">The sequence shown here is derived from an EMBL/GenBank/DDBJ whole genome shotgun (WGS) entry which is preliminary data.</text>
</comment>
<name>A0A246IZA0_9BURK</name>
<proteinExistence type="predicted"/>
<gene>
    <name evidence="1" type="ORF">CDN99_21405</name>
</gene>
<keyword evidence="2" id="KW-1185">Reference proteome</keyword>
<sequence>MALLPGIACSSTDRFAVAMSITDAMQQAAALKISGRNYSDSQADAIRNAKGAEFKKIFSDLPEAALCSDQQTGQDWLANRCKLLATESSVDACAKDNGCIRLRFAAFARDPAIMASMKEAVSAPLKFLPAAAPVDAHTPGLSLSTRSAVSAARKARPGRELKALDDGTFQLTY</sequence>
<evidence type="ECO:0000313" key="1">
    <source>
        <dbReference type="EMBL" id="OWQ85645.1"/>
    </source>
</evidence>